<dbReference type="PANTHER" id="PTHR22946">
    <property type="entry name" value="DIENELACTONE HYDROLASE DOMAIN-CONTAINING PROTEIN-RELATED"/>
    <property type="match status" value="1"/>
</dbReference>
<protein>
    <recommendedName>
        <fullName evidence="1">Acetyl xylan esterase domain-containing protein</fullName>
    </recommendedName>
</protein>
<dbReference type="AlphaFoldDB" id="A0A644YFE4"/>
<name>A0A644YFE4_9ZZZZ</name>
<comment type="caution">
    <text evidence="2">The sequence shown here is derived from an EMBL/GenBank/DDBJ whole genome shotgun (WGS) entry which is preliminary data.</text>
</comment>
<dbReference type="Gene3D" id="3.40.50.1820">
    <property type="entry name" value="alpha/beta hydrolase"/>
    <property type="match status" value="2"/>
</dbReference>
<evidence type="ECO:0000313" key="2">
    <source>
        <dbReference type="EMBL" id="MPM25243.1"/>
    </source>
</evidence>
<dbReference type="Pfam" id="PF05448">
    <property type="entry name" value="AXE1"/>
    <property type="match status" value="1"/>
</dbReference>
<accession>A0A644YFE4</accession>
<dbReference type="InterPro" id="IPR029058">
    <property type="entry name" value="AB_hydrolase_fold"/>
</dbReference>
<evidence type="ECO:0000259" key="1">
    <source>
        <dbReference type="Pfam" id="PF05448"/>
    </source>
</evidence>
<gene>
    <name evidence="2" type="ORF">SDC9_71733</name>
</gene>
<proteinExistence type="predicted"/>
<dbReference type="SUPFAM" id="SSF53474">
    <property type="entry name" value="alpha/beta-Hydrolases"/>
    <property type="match status" value="2"/>
</dbReference>
<dbReference type="InterPro" id="IPR008391">
    <property type="entry name" value="AXE1_dom"/>
</dbReference>
<dbReference type="InterPro" id="IPR050261">
    <property type="entry name" value="FrsA_esterase"/>
</dbReference>
<sequence>MKYKLTLFFFIYFLGYYGYSQDFSPSSFANNQGEGKWMVYKDNFRALYRILYNEAEDLLGKRSEYVSTIQTKADWIDYQKELKQKYRASLMKFKKTPLNTRITGQLEREKFTVEKIIFESHPGFYVTGCLFIPKKRQHPAPAIIYCSGHSDNGFRSEGYQRSIINFVEKGFIVFAYDPIGQGERLQYMDETTGKSQIGGPTTEHSYAGIQTLLTGSSISDYFIWDGVRAVDFLETRKEVDMNRIGITGRSGGGTQTALIAAYDERIHAAAPECYITTFKRLLQSIGPQDAEQNPYMSIKKGIDIPDLLHMRSPKPTLIVTTTHDFFSQQGARETFKEAKKSYNALGIADNILFVEDMGGHQSTKKNREAVNSFFMKFLNLPGDPTDHEVTLFKDEELWTTSTGQVASSLKGNTVFELNQRYYSAKSLPQGSVKDKIKTTAGINFDRKLTAAVFTGKFSKGEAVVEKYFIENDKNDYALPVYVIKKEGMKVQNVVVWNHPSGKEKLLEEPTLMNILNAGNVVVSADLPGIGELYDPEFRGDGFVQGVPFNYIFIANLTGKSIPGVQAEAIDLMMQFVASNDNFNDATLNVVTEGTLISPSLLHAIFKNTFKKIAVLDPPPPGSYFVETKYYDPLFAFSIVPGSVGSYEWKDLLAFLPNTSVKIFAAKNKQQPDKINQPEIVDFLRK</sequence>
<feature type="domain" description="Acetyl xylan esterase" evidence="1">
    <location>
        <begin position="90"/>
        <end position="284"/>
    </location>
</feature>
<organism evidence="2">
    <name type="scientific">bioreactor metagenome</name>
    <dbReference type="NCBI Taxonomy" id="1076179"/>
    <lineage>
        <taxon>unclassified sequences</taxon>
        <taxon>metagenomes</taxon>
        <taxon>ecological metagenomes</taxon>
    </lineage>
</organism>
<dbReference type="PANTHER" id="PTHR22946:SF8">
    <property type="entry name" value="ACETYL XYLAN ESTERASE DOMAIN-CONTAINING PROTEIN"/>
    <property type="match status" value="1"/>
</dbReference>
<dbReference type="EMBL" id="VSSQ01004449">
    <property type="protein sequence ID" value="MPM25243.1"/>
    <property type="molecule type" value="Genomic_DNA"/>
</dbReference>
<reference evidence="2" key="1">
    <citation type="submission" date="2019-08" db="EMBL/GenBank/DDBJ databases">
        <authorList>
            <person name="Kucharzyk K."/>
            <person name="Murdoch R.W."/>
            <person name="Higgins S."/>
            <person name="Loffler F."/>
        </authorList>
    </citation>
    <scope>NUCLEOTIDE SEQUENCE</scope>
</reference>